<proteinExistence type="predicted"/>
<dbReference type="AlphaFoldDB" id="A0A7H8QXC4"/>
<dbReference type="Pfam" id="PF00596">
    <property type="entry name" value="Aldolase_II"/>
    <property type="match status" value="1"/>
</dbReference>
<accession>A0A7H8QXC4</accession>
<gene>
    <name evidence="4" type="ORF">TRUGW13939_05889</name>
</gene>
<dbReference type="Gene3D" id="3.40.225.10">
    <property type="entry name" value="Class II aldolase/adducin N-terminal domain"/>
    <property type="match status" value="1"/>
</dbReference>
<reference evidence="5" key="1">
    <citation type="submission" date="2020-06" db="EMBL/GenBank/DDBJ databases">
        <title>A chromosome-scale genome assembly of Talaromyces rugulosus W13939.</title>
        <authorList>
            <person name="Wang B."/>
            <person name="Guo L."/>
            <person name="Ye K."/>
            <person name="Wang L."/>
        </authorList>
    </citation>
    <scope>NUCLEOTIDE SEQUENCE [LARGE SCALE GENOMIC DNA]</scope>
    <source>
        <strain evidence="5">W13939</strain>
    </source>
</reference>
<dbReference type="GeneID" id="55993386"/>
<dbReference type="SUPFAM" id="SSF53639">
    <property type="entry name" value="AraD/HMP-PK domain-like"/>
    <property type="match status" value="1"/>
</dbReference>
<dbReference type="InterPro" id="IPR001303">
    <property type="entry name" value="Aldolase_II/adducin_N"/>
</dbReference>
<sequence length="227" mass="25084">MPRNTAPANVSSPKDLVQYRVVDASPVDSNSPPGYVERYIHSEIYKRFPEVNGVIHSHAPEIIPYTITSSLLRPCIHMAGFIGRDVPVFDISKHYALDDVRDLLIRNARLGGELAEYLSKPGSASTSASSTAPDHSIVLMRGHGYTVAGSSPEDAIYRAVYARENAAIQTTSLGLAHFSGGKDTEVQYLRDDELEDTGAMVQTAWSRAWGLWRREVEATELYKCDEE</sequence>
<evidence type="ECO:0000313" key="4">
    <source>
        <dbReference type="EMBL" id="QKX58762.1"/>
    </source>
</evidence>
<dbReference type="KEGG" id="trg:TRUGW13939_05889"/>
<dbReference type="EMBL" id="CP055900">
    <property type="protein sequence ID" value="QKX58762.1"/>
    <property type="molecule type" value="Genomic_DNA"/>
</dbReference>
<dbReference type="OrthoDB" id="2932980at2759"/>
<dbReference type="GO" id="GO:0005829">
    <property type="term" value="C:cytosol"/>
    <property type="evidence" value="ECO:0007669"/>
    <property type="project" value="TreeGrafter"/>
</dbReference>
<keyword evidence="5" id="KW-1185">Reference proteome</keyword>
<name>A0A7H8QXC4_TALRU</name>
<dbReference type="PANTHER" id="PTHR22789:SF0">
    <property type="entry name" value="3-OXO-TETRONATE 4-PHOSPHATE DECARBOXYLASE-RELATED"/>
    <property type="match status" value="1"/>
</dbReference>
<feature type="domain" description="Class II aldolase/adducin N-terminal" evidence="3">
    <location>
        <begin position="3"/>
        <end position="170"/>
    </location>
</feature>
<dbReference type="GO" id="GO:0019323">
    <property type="term" value="P:pentose catabolic process"/>
    <property type="evidence" value="ECO:0007669"/>
    <property type="project" value="TreeGrafter"/>
</dbReference>
<dbReference type="SMART" id="SM01007">
    <property type="entry name" value="Aldolase_II"/>
    <property type="match status" value="1"/>
</dbReference>
<dbReference type="GO" id="GO:0016832">
    <property type="term" value="F:aldehyde-lyase activity"/>
    <property type="evidence" value="ECO:0007669"/>
    <property type="project" value="TreeGrafter"/>
</dbReference>
<dbReference type="PANTHER" id="PTHR22789">
    <property type="entry name" value="FUCULOSE PHOSPHATE ALDOLASE"/>
    <property type="match status" value="1"/>
</dbReference>
<keyword evidence="2" id="KW-0456">Lyase</keyword>
<dbReference type="InterPro" id="IPR036409">
    <property type="entry name" value="Aldolase_II/adducin_N_sf"/>
</dbReference>
<evidence type="ECO:0000256" key="1">
    <source>
        <dbReference type="ARBA" id="ARBA00022723"/>
    </source>
</evidence>
<evidence type="ECO:0000259" key="3">
    <source>
        <dbReference type="SMART" id="SM01007"/>
    </source>
</evidence>
<dbReference type="Proteomes" id="UP000509510">
    <property type="component" value="Chromosome III"/>
</dbReference>
<evidence type="ECO:0000256" key="2">
    <source>
        <dbReference type="ARBA" id="ARBA00023239"/>
    </source>
</evidence>
<evidence type="ECO:0000313" key="5">
    <source>
        <dbReference type="Proteomes" id="UP000509510"/>
    </source>
</evidence>
<dbReference type="RefSeq" id="XP_035344940.1">
    <property type="nucleotide sequence ID" value="XM_035489047.1"/>
</dbReference>
<protein>
    <recommendedName>
        <fullName evidence="3">Class II aldolase/adducin N-terminal domain-containing protein</fullName>
    </recommendedName>
</protein>
<dbReference type="InterPro" id="IPR050197">
    <property type="entry name" value="Aldolase_class_II_sugar_metab"/>
</dbReference>
<dbReference type="GO" id="GO:0046872">
    <property type="term" value="F:metal ion binding"/>
    <property type="evidence" value="ECO:0007669"/>
    <property type="project" value="UniProtKB-KW"/>
</dbReference>
<organism evidence="4 5">
    <name type="scientific">Talaromyces rugulosus</name>
    <name type="common">Penicillium rugulosum</name>
    <dbReference type="NCBI Taxonomy" id="121627"/>
    <lineage>
        <taxon>Eukaryota</taxon>
        <taxon>Fungi</taxon>
        <taxon>Dikarya</taxon>
        <taxon>Ascomycota</taxon>
        <taxon>Pezizomycotina</taxon>
        <taxon>Eurotiomycetes</taxon>
        <taxon>Eurotiomycetidae</taxon>
        <taxon>Eurotiales</taxon>
        <taxon>Trichocomaceae</taxon>
        <taxon>Talaromyces</taxon>
        <taxon>Talaromyces sect. Islandici</taxon>
    </lineage>
</organism>
<keyword evidence="1" id="KW-0479">Metal-binding</keyword>